<evidence type="ECO:0000313" key="5">
    <source>
        <dbReference type="EMBL" id="KAK5640841.1"/>
    </source>
</evidence>
<dbReference type="PROSITE" id="PS50003">
    <property type="entry name" value="PH_DOMAIN"/>
    <property type="match status" value="1"/>
</dbReference>
<dbReference type="AlphaFoldDB" id="A0AAN7V8E2"/>
<dbReference type="GO" id="GO:0001881">
    <property type="term" value="P:receptor recycling"/>
    <property type="evidence" value="ECO:0007669"/>
    <property type="project" value="TreeGrafter"/>
</dbReference>
<dbReference type="SMART" id="SM00233">
    <property type="entry name" value="PH"/>
    <property type="match status" value="1"/>
</dbReference>
<feature type="compositionally biased region" description="Polar residues" evidence="3">
    <location>
        <begin position="488"/>
        <end position="503"/>
    </location>
</feature>
<dbReference type="GO" id="GO:0007032">
    <property type="term" value="P:endosome organization"/>
    <property type="evidence" value="ECO:0007669"/>
    <property type="project" value="TreeGrafter"/>
</dbReference>
<dbReference type="Proteomes" id="UP001329430">
    <property type="component" value="Chromosome 7"/>
</dbReference>
<dbReference type="InterPro" id="IPR045188">
    <property type="entry name" value="Boi1/Boi2-like"/>
</dbReference>
<accession>A0AAN7V8E2</accession>
<feature type="domain" description="PH" evidence="4">
    <location>
        <begin position="8"/>
        <end position="107"/>
    </location>
</feature>
<dbReference type="GO" id="GO:0005802">
    <property type="term" value="C:trans-Golgi network"/>
    <property type="evidence" value="ECO:0007669"/>
    <property type="project" value="TreeGrafter"/>
</dbReference>
<keyword evidence="6" id="KW-1185">Reference proteome</keyword>
<dbReference type="PANTHER" id="PTHR22902:SF27">
    <property type="entry name" value="PLECKSTRIN HOMOLOGY DOMAIN-CONTAINING FAMILY A MEMBER 3"/>
    <property type="match status" value="1"/>
</dbReference>
<dbReference type="CDD" id="cd00821">
    <property type="entry name" value="PH"/>
    <property type="match status" value="1"/>
</dbReference>
<dbReference type="GO" id="GO:0042147">
    <property type="term" value="P:retrograde transport, endosome to Golgi"/>
    <property type="evidence" value="ECO:0007669"/>
    <property type="project" value="TreeGrafter"/>
</dbReference>
<evidence type="ECO:0000256" key="2">
    <source>
        <dbReference type="SAM" id="Coils"/>
    </source>
</evidence>
<dbReference type="InterPro" id="IPR001849">
    <property type="entry name" value="PH_domain"/>
</dbReference>
<comment type="caution">
    <text evidence="5">The sequence shown here is derived from an EMBL/GenBank/DDBJ whole genome shotgun (WGS) entry which is preliminary data.</text>
</comment>
<dbReference type="GO" id="GO:0005829">
    <property type="term" value="C:cytosol"/>
    <property type="evidence" value="ECO:0007669"/>
    <property type="project" value="GOC"/>
</dbReference>
<evidence type="ECO:0000256" key="1">
    <source>
        <dbReference type="ARBA" id="ARBA00022553"/>
    </source>
</evidence>
<reference evidence="5 6" key="1">
    <citation type="journal article" date="2024" name="Insects">
        <title>An Improved Chromosome-Level Genome Assembly of the Firefly Pyrocoelia pectoralis.</title>
        <authorList>
            <person name="Fu X."/>
            <person name="Meyer-Rochow V.B."/>
            <person name="Ballantyne L."/>
            <person name="Zhu X."/>
        </authorList>
    </citation>
    <scope>NUCLEOTIDE SEQUENCE [LARGE SCALE GENOMIC DNA]</scope>
    <source>
        <strain evidence="5">XCY_ONT2</strain>
    </source>
</reference>
<evidence type="ECO:0000313" key="6">
    <source>
        <dbReference type="Proteomes" id="UP001329430"/>
    </source>
</evidence>
<proteinExistence type="predicted"/>
<feature type="region of interest" description="Disordered" evidence="3">
    <location>
        <begin position="474"/>
        <end position="503"/>
    </location>
</feature>
<dbReference type="SUPFAM" id="SSF50729">
    <property type="entry name" value="PH domain-like"/>
    <property type="match status" value="1"/>
</dbReference>
<dbReference type="InterPro" id="IPR011993">
    <property type="entry name" value="PH-like_dom_sf"/>
</dbReference>
<protein>
    <recommendedName>
        <fullName evidence="4">PH domain-containing protein</fullName>
    </recommendedName>
</protein>
<dbReference type="GO" id="GO:0005769">
    <property type="term" value="C:early endosome"/>
    <property type="evidence" value="ECO:0007669"/>
    <property type="project" value="TreeGrafter"/>
</dbReference>
<evidence type="ECO:0000256" key="3">
    <source>
        <dbReference type="SAM" id="MobiDB-lite"/>
    </source>
</evidence>
<gene>
    <name evidence="5" type="ORF">RI129_009388</name>
</gene>
<name>A0AAN7V8E2_9COLE</name>
<keyword evidence="1" id="KW-0597">Phosphoprotein</keyword>
<dbReference type="Pfam" id="PF00169">
    <property type="entry name" value="PH"/>
    <property type="match status" value="1"/>
</dbReference>
<feature type="coiled-coil region" evidence="2">
    <location>
        <begin position="412"/>
        <end position="446"/>
    </location>
</feature>
<dbReference type="EMBL" id="JAVRBK010000007">
    <property type="protein sequence ID" value="KAK5640841.1"/>
    <property type="molecule type" value="Genomic_DNA"/>
</dbReference>
<evidence type="ECO:0000259" key="4">
    <source>
        <dbReference type="PROSITE" id="PS50003"/>
    </source>
</evidence>
<organism evidence="5 6">
    <name type="scientific">Pyrocoelia pectoralis</name>
    <dbReference type="NCBI Taxonomy" id="417401"/>
    <lineage>
        <taxon>Eukaryota</taxon>
        <taxon>Metazoa</taxon>
        <taxon>Ecdysozoa</taxon>
        <taxon>Arthropoda</taxon>
        <taxon>Hexapoda</taxon>
        <taxon>Insecta</taxon>
        <taxon>Pterygota</taxon>
        <taxon>Neoptera</taxon>
        <taxon>Endopterygota</taxon>
        <taxon>Coleoptera</taxon>
        <taxon>Polyphaga</taxon>
        <taxon>Elateriformia</taxon>
        <taxon>Elateroidea</taxon>
        <taxon>Lampyridae</taxon>
        <taxon>Lampyrinae</taxon>
        <taxon>Pyrocoelia</taxon>
    </lineage>
</organism>
<sequence length="761" mass="87205">MANTTQSNQRISGYLEKKAKLRLGSPWKRYWFVLEGRLLLYYRSKDEYESLSPCKGSINLCPPCNVKPALSVNGVFQIECRANTVILRAEDRSQQEKWMQALLSAIAQSQSNSNRMSHFRYSLDDLPIPNQKSGTLSRQNTMPYRNSPASKDLIERLQKIGAQTYRVTTGAITKFTKKDQYNEIHKSQSAEQIPQYSVIHEETSSEFYSEKNADACVNVDNEQYVASAEVEEEIGEEEAQIRKENQRNVHHLYERISRQDDDYATVDKSKEPQHEVVNDQYVITADDDNENRFLYTDEYSAIDNTKEALYEDLDGLKRKDPLDSEPLLPPRPDNRKYSEDSFSQSSSNEDNVKKKKCKFLFRHLRKCDKKLDGELKMKPKSRSTSFLKRVWRRKNAKSLDAQEDVAYEAIDYEVIEKQIQQNKNDLQMLQELQDILESRKNLLQEKLKSNAEKITAESTPNPAVETQFETDEACTDEKVEDAKPTLPPKQSSPINTGSRYDTANNNEIKSIDEILDDLDKEKEALDSKQKVKELIEKFEIHNEDDVALRPKSKQQLHFIIGPDADSRHSEGLNELLEKLSKVTCAPVLKPGVTSSLITPALTDEEWLELMPIRNRRMSDPDYDIPRPHRSLQFPIPVKRTENPIPATRFFGPILTTETQPHTVDSKPCSIMDPDSLEIEQDPKKTNKDGIKASYVSHNYKKDDSVVYAQPKSLLIGIPESTADMVTPNINCDTNDLDNTVAIKEEIFVDSLEPLVEISTTF</sequence>
<keyword evidence="2" id="KW-0175">Coiled coil</keyword>
<feature type="compositionally biased region" description="Low complexity" evidence="3">
    <location>
        <begin position="340"/>
        <end position="349"/>
    </location>
</feature>
<feature type="region of interest" description="Disordered" evidence="3">
    <location>
        <begin position="317"/>
        <end position="349"/>
    </location>
</feature>
<dbReference type="GO" id="GO:0055037">
    <property type="term" value="C:recycling endosome"/>
    <property type="evidence" value="ECO:0007669"/>
    <property type="project" value="TreeGrafter"/>
</dbReference>
<dbReference type="PANTHER" id="PTHR22902">
    <property type="entry name" value="SESQUIPEDALIAN"/>
    <property type="match status" value="1"/>
</dbReference>
<dbReference type="Gene3D" id="2.30.29.30">
    <property type="entry name" value="Pleckstrin-homology domain (PH domain)/Phosphotyrosine-binding domain (PTB)"/>
    <property type="match status" value="1"/>
</dbReference>